<comment type="caution">
    <text evidence="1">The sequence shown here is derived from an EMBL/GenBank/DDBJ whole genome shotgun (WGS) entry which is preliminary data.</text>
</comment>
<reference evidence="1" key="1">
    <citation type="submission" date="2023-04" db="EMBL/GenBank/DDBJ databases">
        <title>Phytophthora fragariaefolia NBRC 109709.</title>
        <authorList>
            <person name="Ichikawa N."/>
            <person name="Sato H."/>
            <person name="Tonouchi N."/>
        </authorList>
    </citation>
    <scope>NUCLEOTIDE SEQUENCE</scope>
    <source>
        <strain evidence="1">NBRC 109709</strain>
    </source>
</reference>
<accession>A0A9W6XQ58</accession>
<protein>
    <submittedName>
        <fullName evidence="1">Unnamed protein product</fullName>
    </submittedName>
</protein>
<gene>
    <name evidence="1" type="ORF">Pfra01_001443100</name>
</gene>
<dbReference type="AlphaFoldDB" id="A0A9W6XQ58"/>
<dbReference type="EMBL" id="BSXT01001512">
    <property type="protein sequence ID" value="GMF43113.1"/>
    <property type="molecule type" value="Genomic_DNA"/>
</dbReference>
<evidence type="ECO:0000313" key="2">
    <source>
        <dbReference type="Proteomes" id="UP001165121"/>
    </source>
</evidence>
<keyword evidence="2" id="KW-1185">Reference proteome</keyword>
<sequence>MKALGMQGLERATLRNHENYEAFKSYAKNLDANWLEVDTTTSQAWKEPGFGTFMARLAYLTVSCSPLENTRLSFGMTGVCL</sequence>
<dbReference type="Proteomes" id="UP001165121">
    <property type="component" value="Unassembled WGS sequence"/>
</dbReference>
<name>A0A9W6XQ58_9STRA</name>
<proteinExistence type="predicted"/>
<evidence type="ECO:0000313" key="1">
    <source>
        <dbReference type="EMBL" id="GMF43113.1"/>
    </source>
</evidence>
<organism evidence="1 2">
    <name type="scientific">Phytophthora fragariaefolia</name>
    <dbReference type="NCBI Taxonomy" id="1490495"/>
    <lineage>
        <taxon>Eukaryota</taxon>
        <taxon>Sar</taxon>
        <taxon>Stramenopiles</taxon>
        <taxon>Oomycota</taxon>
        <taxon>Peronosporomycetes</taxon>
        <taxon>Peronosporales</taxon>
        <taxon>Peronosporaceae</taxon>
        <taxon>Phytophthora</taxon>
    </lineage>
</organism>